<accession>A0A927C8V7</accession>
<organism evidence="1 2">
    <name type="scientific">Paenibacillus oceani</name>
    <dbReference type="NCBI Taxonomy" id="2772510"/>
    <lineage>
        <taxon>Bacteria</taxon>
        <taxon>Bacillati</taxon>
        <taxon>Bacillota</taxon>
        <taxon>Bacilli</taxon>
        <taxon>Bacillales</taxon>
        <taxon>Paenibacillaceae</taxon>
        <taxon>Paenibacillus</taxon>
    </lineage>
</organism>
<gene>
    <name evidence="1" type="ORF">IDH45_16350</name>
</gene>
<dbReference type="EMBL" id="JACXJA010000021">
    <property type="protein sequence ID" value="MBD2863564.1"/>
    <property type="molecule type" value="Genomic_DNA"/>
</dbReference>
<dbReference type="RefSeq" id="WP_190929198.1">
    <property type="nucleotide sequence ID" value="NZ_JACXJA010000021.1"/>
</dbReference>
<protein>
    <submittedName>
        <fullName evidence="1">Uncharacterized protein</fullName>
    </submittedName>
</protein>
<evidence type="ECO:0000313" key="1">
    <source>
        <dbReference type="EMBL" id="MBD2863564.1"/>
    </source>
</evidence>
<keyword evidence="2" id="KW-1185">Reference proteome</keyword>
<dbReference type="Proteomes" id="UP000639396">
    <property type="component" value="Unassembled WGS sequence"/>
</dbReference>
<reference evidence="1" key="1">
    <citation type="submission" date="2020-09" db="EMBL/GenBank/DDBJ databases">
        <title>A novel bacterium of genus Paenibacillus, isolated from South China Sea.</title>
        <authorList>
            <person name="Huang H."/>
            <person name="Mo K."/>
            <person name="Hu Y."/>
        </authorList>
    </citation>
    <scope>NUCLEOTIDE SEQUENCE</scope>
    <source>
        <strain evidence="1">IB182363</strain>
    </source>
</reference>
<dbReference type="AlphaFoldDB" id="A0A927C8V7"/>
<proteinExistence type="predicted"/>
<sequence>MIQIKTFTDTLHASAEIKANRFLDTLEASQYIETKYALIQTGEPHSFIKRSIMIVYHAKPGAEPDAQAVKRSG</sequence>
<comment type="caution">
    <text evidence="1">The sequence shown here is derived from an EMBL/GenBank/DDBJ whole genome shotgun (WGS) entry which is preliminary data.</text>
</comment>
<name>A0A927C8V7_9BACL</name>
<evidence type="ECO:0000313" key="2">
    <source>
        <dbReference type="Proteomes" id="UP000639396"/>
    </source>
</evidence>